<name>R7Q248_CHOCR</name>
<dbReference type="KEGG" id="ccp:CHC_T00001544001"/>
<accession>R7Q248</accession>
<dbReference type="Proteomes" id="UP000012073">
    <property type="component" value="Unassembled WGS sequence"/>
</dbReference>
<evidence type="ECO:0000313" key="1">
    <source>
        <dbReference type="EMBL" id="CDF32667.1"/>
    </source>
</evidence>
<reference evidence="2" key="1">
    <citation type="journal article" date="2013" name="Proc. Natl. Acad. Sci. U.S.A.">
        <title>Genome structure and metabolic features in the red seaweed Chondrus crispus shed light on evolution of the Archaeplastida.</title>
        <authorList>
            <person name="Collen J."/>
            <person name="Porcel B."/>
            <person name="Carre W."/>
            <person name="Ball S.G."/>
            <person name="Chaparro C."/>
            <person name="Tonon T."/>
            <person name="Barbeyron T."/>
            <person name="Michel G."/>
            <person name="Noel B."/>
            <person name="Valentin K."/>
            <person name="Elias M."/>
            <person name="Artiguenave F."/>
            <person name="Arun A."/>
            <person name="Aury J.M."/>
            <person name="Barbosa-Neto J.F."/>
            <person name="Bothwell J.H."/>
            <person name="Bouget F.Y."/>
            <person name="Brillet L."/>
            <person name="Cabello-Hurtado F."/>
            <person name="Capella-Gutierrez S."/>
            <person name="Charrier B."/>
            <person name="Cladiere L."/>
            <person name="Cock J.M."/>
            <person name="Coelho S.M."/>
            <person name="Colleoni C."/>
            <person name="Czjzek M."/>
            <person name="Da Silva C."/>
            <person name="Delage L."/>
            <person name="Denoeud F."/>
            <person name="Deschamps P."/>
            <person name="Dittami S.M."/>
            <person name="Gabaldon T."/>
            <person name="Gachon C.M."/>
            <person name="Groisillier A."/>
            <person name="Herve C."/>
            <person name="Jabbari K."/>
            <person name="Katinka M."/>
            <person name="Kloareg B."/>
            <person name="Kowalczyk N."/>
            <person name="Labadie K."/>
            <person name="Leblanc C."/>
            <person name="Lopez P.J."/>
            <person name="McLachlan D.H."/>
            <person name="Meslet-Cladiere L."/>
            <person name="Moustafa A."/>
            <person name="Nehr Z."/>
            <person name="Nyvall Collen P."/>
            <person name="Panaud O."/>
            <person name="Partensky F."/>
            <person name="Poulain J."/>
            <person name="Rensing S.A."/>
            <person name="Rousvoal S."/>
            <person name="Samson G."/>
            <person name="Symeonidi A."/>
            <person name="Weissenbach J."/>
            <person name="Zambounis A."/>
            <person name="Wincker P."/>
            <person name="Boyen C."/>
        </authorList>
    </citation>
    <scope>NUCLEOTIDE SEQUENCE [LARGE SCALE GENOMIC DNA]</scope>
    <source>
        <strain evidence="2">cv. Stackhouse</strain>
    </source>
</reference>
<evidence type="ECO:0000313" key="2">
    <source>
        <dbReference type="Proteomes" id="UP000012073"/>
    </source>
</evidence>
<dbReference type="Gramene" id="CDF32667">
    <property type="protein sequence ID" value="CDF32667"/>
    <property type="gene ID" value="CHC_T00001544001"/>
</dbReference>
<sequence length="53" mass="6045">MAPLAPLQNIQYCTRVLLHLSSNLLHYSPQNPRILTVKFNPVPNPTTTIHMLH</sequence>
<dbReference type="EMBL" id="HG001531">
    <property type="protein sequence ID" value="CDF32667.1"/>
    <property type="molecule type" value="Genomic_DNA"/>
</dbReference>
<protein>
    <submittedName>
        <fullName evidence="1">Uncharacterized protein</fullName>
    </submittedName>
</protein>
<dbReference type="AlphaFoldDB" id="R7Q248"/>
<keyword evidence="2" id="KW-1185">Reference proteome</keyword>
<organism evidence="1 2">
    <name type="scientific">Chondrus crispus</name>
    <name type="common">Carrageen Irish moss</name>
    <name type="synonym">Polymorpha crispa</name>
    <dbReference type="NCBI Taxonomy" id="2769"/>
    <lineage>
        <taxon>Eukaryota</taxon>
        <taxon>Rhodophyta</taxon>
        <taxon>Florideophyceae</taxon>
        <taxon>Rhodymeniophycidae</taxon>
        <taxon>Gigartinales</taxon>
        <taxon>Gigartinaceae</taxon>
        <taxon>Chondrus</taxon>
    </lineage>
</organism>
<proteinExistence type="predicted"/>
<dbReference type="RefSeq" id="XP_005712438.1">
    <property type="nucleotide sequence ID" value="XM_005712381.1"/>
</dbReference>
<dbReference type="GeneID" id="17320157"/>
<gene>
    <name evidence="1" type="ORF">CHC_T00001544001</name>
</gene>